<gene>
    <name evidence="1" type="ORF">PDIG_88730</name>
</gene>
<dbReference type="HOGENOM" id="CLU_3033092_0_0_1"/>
<keyword evidence="2" id="KW-1185">Reference proteome</keyword>
<dbReference type="InParanoid" id="K9F902"/>
<dbReference type="AlphaFoldDB" id="K9F902"/>
<name>K9F902_PEND2</name>
<organism evidence="1 2">
    <name type="scientific">Penicillium digitatum (strain PHI26 / CECT 20796)</name>
    <name type="common">Green mold</name>
    <dbReference type="NCBI Taxonomy" id="1170229"/>
    <lineage>
        <taxon>Eukaryota</taxon>
        <taxon>Fungi</taxon>
        <taxon>Dikarya</taxon>
        <taxon>Ascomycota</taxon>
        <taxon>Pezizomycotina</taxon>
        <taxon>Eurotiomycetes</taxon>
        <taxon>Eurotiomycetidae</taxon>
        <taxon>Eurotiales</taxon>
        <taxon>Aspergillaceae</taxon>
        <taxon>Penicillium</taxon>
    </lineage>
</organism>
<proteinExistence type="predicted"/>
<protein>
    <submittedName>
        <fullName evidence="1">Uncharacterized protein</fullName>
    </submittedName>
</protein>
<comment type="caution">
    <text evidence="1">The sequence shown here is derived from an EMBL/GenBank/DDBJ whole genome shotgun (WGS) entry which is preliminary data.</text>
</comment>
<accession>K9F902</accession>
<reference evidence="2" key="1">
    <citation type="journal article" date="2012" name="BMC Genomics">
        <title>Genome sequence of the necrotrophic fungus Penicillium digitatum, the main postharvest pathogen of citrus.</title>
        <authorList>
            <person name="Marcet-Houben M."/>
            <person name="Ballester A.-R."/>
            <person name="de la Fuente B."/>
            <person name="Harries E."/>
            <person name="Marcos J.F."/>
            <person name="Gonzalez-Candelas L."/>
            <person name="Gabaldon T."/>
        </authorList>
    </citation>
    <scope>NUCLEOTIDE SEQUENCE [LARGE SCALE GENOMIC DNA]</scope>
    <source>
        <strain evidence="2">PHI26 / CECT 20796</strain>
    </source>
</reference>
<dbReference type="STRING" id="1170229.K9F902"/>
<dbReference type="EMBL" id="AKCT01000325">
    <property type="protein sequence ID" value="EKV04557.1"/>
    <property type="molecule type" value="Genomic_DNA"/>
</dbReference>
<evidence type="ECO:0000313" key="1">
    <source>
        <dbReference type="EMBL" id="EKV04557.1"/>
    </source>
</evidence>
<evidence type="ECO:0000313" key="2">
    <source>
        <dbReference type="Proteomes" id="UP000009882"/>
    </source>
</evidence>
<dbReference type="OrthoDB" id="3029470at2759"/>
<dbReference type="Proteomes" id="UP000009882">
    <property type="component" value="Unassembled WGS sequence"/>
</dbReference>
<sequence length="55" mass="6354">MELADESFPFEENDFEDKERFMIAHDTILDLGSHCLGVLYNQLNHRTSSPLAIEN</sequence>